<dbReference type="RefSeq" id="WP_154407423.1">
    <property type="nucleotide sequence ID" value="NZ_VUNR01000019.1"/>
</dbReference>
<evidence type="ECO:0000313" key="2">
    <source>
        <dbReference type="Proteomes" id="UP000433181"/>
    </source>
</evidence>
<accession>A0A6I2UJ94</accession>
<gene>
    <name evidence="1" type="ORF">FYJ84_09665</name>
</gene>
<comment type="caution">
    <text evidence="1">The sequence shown here is derived from an EMBL/GenBank/DDBJ whole genome shotgun (WGS) entry which is preliminary data.</text>
</comment>
<dbReference type="AlphaFoldDB" id="A0A6I2UJ94"/>
<dbReference type="EMBL" id="VUNR01000019">
    <property type="protein sequence ID" value="MSU09251.1"/>
    <property type="molecule type" value="Genomic_DNA"/>
</dbReference>
<keyword evidence="2" id="KW-1185">Reference proteome</keyword>
<name>A0A6I2UJ94_9FIRM</name>
<organism evidence="1 2">
    <name type="scientific">Anaerovibrio slackiae</name>
    <dbReference type="NCBI Taxonomy" id="2652309"/>
    <lineage>
        <taxon>Bacteria</taxon>
        <taxon>Bacillati</taxon>
        <taxon>Bacillota</taxon>
        <taxon>Negativicutes</taxon>
        <taxon>Selenomonadales</taxon>
        <taxon>Selenomonadaceae</taxon>
        <taxon>Anaerovibrio</taxon>
    </lineage>
</organism>
<protein>
    <submittedName>
        <fullName evidence="1">Uncharacterized protein</fullName>
    </submittedName>
</protein>
<proteinExistence type="predicted"/>
<reference evidence="1 2" key="1">
    <citation type="submission" date="2019-08" db="EMBL/GenBank/DDBJ databases">
        <title>In-depth cultivation of the pig gut microbiome towards novel bacterial diversity and tailored functional studies.</title>
        <authorList>
            <person name="Wylensek D."/>
            <person name="Hitch T.C.A."/>
            <person name="Clavel T."/>
        </authorList>
    </citation>
    <scope>NUCLEOTIDE SEQUENCE [LARGE SCALE GENOMIC DNA]</scope>
    <source>
        <strain evidence="1 2">WCA-693-APC-5D-A</strain>
    </source>
</reference>
<sequence length="146" mass="14917">MSISKKIFKKVQGGRQLREVLSKKAGEIFHKHRVEVVYAGVLIGALCVFTDTGFAQNASSDTNGFMKAIGAPITQLAFFATKGVGGLMAAVGVGKAAYEKFTSQSQQGLGTSIGLVGGGAALANADSLVGVTGLSVSLDASGLVFF</sequence>
<dbReference type="GeneID" id="96779189"/>
<evidence type="ECO:0000313" key="1">
    <source>
        <dbReference type="EMBL" id="MSU09251.1"/>
    </source>
</evidence>
<dbReference type="Proteomes" id="UP000433181">
    <property type="component" value="Unassembled WGS sequence"/>
</dbReference>